<dbReference type="NCBIfam" id="TIGR03139">
    <property type="entry name" value="QueF-II"/>
    <property type="match status" value="1"/>
</dbReference>
<comment type="caution">
    <text evidence="6">The sequence shown here is derived from an EMBL/GenBank/DDBJ whole genome shotgun (WGS) entry which is preliminary data.</text>
</comment>
<accession>A0A938B3W3</accession>
<dbReference type="Gene3D" id="3.30.1130.10">
    <property type="match status" value="1"/>
</dbReference>
<comment type="catalytic activity">
    <reaction evidence="5">
        <text>7-aminomethyl-7-carbaguanine + 2 NADP(+) = 7-cyano-7-carbaguanine + 2 NADPH + 3 H(+)</text>
        <dbReference type="Rhea" id="RHEA:13409"/>
        <dbReference type="ChEBI" id="CHEBI:15378"/>
        <dbReference type="ChEBI" id="CHEBI:45075"/>
        <dbReference type="ChEBI" id="CHEBI:57783"/>
        <dbReference type="ChEBI" id="CHEBI:58349"/>
        <dbReference type="ChEBI" id="CHEBI:58703"/>
        <dbReference type="EC" id="1.7.1.13"/>
    </reaction>
</comment>
<dbReference type="GO" id="GO:0033739">
    <property type="term" value="F:preQ1 synthase activity"/>
    <property type="evidence" value="ECO:0007669"/>
    <property type="project" value="UniProtKB-UniRule"/>
</dbReference>
<dbReference type="GO" id="GO:0008616">
    <property type="term" value="P:tRNA queuosine(34) biosynthetic process"/>
    <property type="evidence" value="ECO:0007669"/>
    <property type="project" value="UniProtKB-UniRule"/>
</dbReference>
<evidence type="ECO:0000256" key="1">
    <source>
        <dbReference type="ARBA" id="ARBA00022490"/>
    </source>
</evidence>
<feature type="active site" description="Proton donor" evidence="5">
    <location>
        <position position="50"/>
    </location>
</feature>
<dbReference type="EMBL" id="VGLS01000679">
    <property type="protein sequence ID" value="MBM3225766.1"/>
    <property type="molecule type" value="Genomic_DNA"/>
</dbReference>
<name>A0A938B3W3_UNCTE</name>
<dbReference type="PIRSF" id="PIRSF027377">
    <property type="entry name" value="Nitrile_oxidored_QueF"/>
    <property type="match status" value="1"/>
</dbReference>
<dbReference type="PANTHER" id="PTHR34354">
    <property type="entry name" value="NADPH-DEPENDENT 7-CYANO-7-DEAZAGUANINE REDUCTASE"/>
    <property type="match status" value="1"/>
</dbReference>
<dbReference type="GO" id="GO:0005737">
    <property type="term" value="C:cytoplasm"/>
    <property type="evidence" value="ECO:0007669"/>
    <property type="project" value="UniProtKB-SubCell"/>
</dbReference>
<comment type="pathway">
    <text evidence="5">tRNA modification; tRNA-queuosine biosynthesis.</text>
</comment>
<dbReference type="SUPFAM" id="SSF55620">
    <property type="entry name" value="Tetrahydrobiopterin biosynthesis enzymes-like"/>
    <property type="match status" value="1"/>
</dbReference>
<keyword evidence="2 5" id="KW-0671">Queuosine biosynthesis</keyword>
<feature type="binding site" evidence="5">
    <location>
        <begin position="65"/>
        <end position="67"/>
    </location>
    <ligand>
        <name>substrate</name>
    </ligand>
</feature>
<dbReference type="Pfam" id="PF14489">
    <property type="entry name" value="QueF"/>
    <property type="match status" value="1"/>
</dbReference>
<comment type="function">
    <text evidence="5">Catalyzes the NADPH-dependent reduction of 7-cyano-7-deazaguanine (preQ0) to 7-aminomethyl-7-deazaguanine (preQ1).</text>
</comment>
<dbReference type="HAMAP" id="MF_00818">
    <property type="entry name" value="QueF_type1"/>
    <property type="match status" value="1"/>
</dbReference>
<dbReference type="Proteomes" id="UP000712673">
    <property type="component" value="Unassembled WGS sequence"/>
</dbReference>
<dbReference type="InterPro" id="IPR029500">
    <property type="entry name" value="QueF"/>
</dbReference>
<sequence length="130" mass="14563">MQRVTATSDLETMALPTIVVVDNLVRERSYSVSFTIPEFTCVCPMTGQPDFATLRITYVPDVHLIELKALKLYINAYRNVGIFHEFVTNKILNDLVAACQPLRMDIEGDFNVRGGIKTVVRAAYERPPAG</sequence>
<dbReference type="EC" id="1.7.1.13" evidence="5"/>
<evidence type="ECO:0000313" key="7">
    <source>
        <dbReference type="Proteomes" id="UP000712673"/>
    </source>
</evidence>
<dbReference type="InterPro" id="IPR016856">
    <property type="entry name" value="QueF_type1"/>
</dbReference>
<organism evidence="6 7">
    <name type="scientific">Tectimicrobiota bacterium</name>
    <dbReference type="NCBI Taxonomy" id="2528274"/>
    <lineage>
        <taxon>Bacteria</taxon>
        <taxon>Pseudomonadati</taxon>
        <taxon>Nitrospinota/Tectimicrobiota group</taxon>
        <taxon>Candidatus Tectimicrobiota</taxon>
    </lineage>
</organism>
<gene>
    <name evidence="5 6" type="primary">queF</name>
    <name evidence="6" type="ORF">FJZ47_18475</name>
</gene>
<reference evidence="6" key="1">
    <citation type="submission" date="2019-03" db="EMBL/GenBank/DDBJ databases">
        <title>Lake Tanganyika Metagenome-Assembled Genomes (MAGs).</title>
        <authorList>
            <person name="Tran P."/>
        </authorList>
    </citation>
    <scope>NUCLEOTIDE SEQUENCE</scope>
    <source>
        <strain evidence="6">K_DeepCast_65m_m2_066</strain>
    </source>
</reference>
<proteinExistence type="inferred from homology"/>
<keyword evidence="3 5" id="KW-0521">NADP</keyword>
<feature type="binding site" evidence="5">
    <location>
        <begin position="84"/>
        <end position="85"/>
    </location>
    <ligand>
        <name>substrate</name>
    </ligand>
</feature>
<evidence type="ECO:0000256" key="4">
    <source>
        <dbReference type="ARBA" id="ARBA00023002"/>
    </source>
</evidence>
<keyword evidence="1 5" id="KW-0963">Cytoplasm</keyword>
<protein>
    <recommendedName>
        <fullName evidence="5">NADPH-dependent 7-cyano-7-deazaguanine reductase</fullName>
        <ecNumber evidence="5">1.7.1.13</ecNumber>
    </recommendedName>
    <alternativeName>
        <fullName evidence="5">7-cyano-7-carbaguanine reductase</fullName>
    </alternativeName>
    <alternativeName>
        <fullName evidence="5">NADPH-dependent nitrile oxidoreductase</fullName>
    </alternativeName>
    <alternativeName>
        <fullName evidence="5">PreQ(0) reductase</fullName>
    </alternativeName>
</protein>
<feature type="active site" description="Thioimide intermediate" evidence="5">
    <location>
        <position position="43"/>
    </location>
</feature>
<comment type="subcellular location">
    <subcellularLocation>
        <location evidence="5">Cytoplasm</location>
    </subcellularLocation>
</comment>
<dbReference type="InterPro" id="IPR043133">
    <property type="entry name" value="GTP-CH-I_C/QueF"/>
</dbReference>
<evidence type="ECO:0000256" key="3">
    <source>
        <dbReference type="ARBA" id="ARBA00022857"/>
    </source>
</evidence>
<evidence type="ECO:0000313" key="6">
    <source>
        <dbReference type="EMBL" id="MBM3225766.1"/>
    </source>
</evidence>
<dbReference type="PANTHER" id="PTHR34354:SF1">
    <property type="entry name" value="NADPH-DEPENDENT 7-CYANO-7-DEAZAGUANINE REDUCTASE"/>
    <property type="match status" value="1"/>
</dbReference>
<evidence type="ECO:0000256" key="5">
    <source>
        <dbReference type="HAMAP-Rule" id="MF_00818"/>
    </source>
</evidence>
<keyword evidence="4 5" id="KW-0560">Oxidoreductase</keyword>
<evidence type="ECO:0000256" key="2">
    <source>
        <dbReference type="ARBA" id="ARBA00022785"/>
    </source>
</evidence>
<dbReference type="AlphaFoldDB" id="A0A938B3W3"/>
<dbReference type="InterPro" id="IPR050084">
    <property type="entry name" value="NADPH_dep_7-cyano-7-deazaG_red"/>
</dbReference>
<comment type="similarity">
    <text evidence="5">Belongs to the GTP cyclohydrolase I family. QueF type 1 subfamily.</text>
</comment>